<dbReference type="OrthoDB" id="9785724at2"/>
<dbReference type="PANTHER" id="PTHR43540">
    <property type="entry name" value="PEROXYUREIDOACRYLATE/UREIDOACRYLATE AMIDOHYDROLASE-RELATED"/>
    <property type="match status" value="1"/>
</dbReference>
<reference evidence="5" key="1">
    <citation type="submission" date="2017-08" db="EMBL/GenBank/DDBJ databases">
        <authorList>
            <person name="Varghese N."/>
            <person name="Submissions S."/>
        </authorList>
    </citation>
    <scope>NUCLEOTIDE SEQUENCE [LARGE SCALE GENOMIC DNA]</scope>
    <source>
        <strain evidence="5">JC23</strain>
    </source>
</reference>
<accession>A0A285URB0</accession>
<evidence type="ECO:0000313" key="4">
    <source>
        <dbReference type="EMBL" id="SOC44400.1"/>
    </source>
</evidence>
<dbReference type="PANTHER" id="PTHR43540:SF6">
    <property type="entry name" value="ISOCHORISMATASE-LIKE DOMAIN-CONTAINING PROTEIN"/>
    <property type="match status" value="1"/>
</dbReference>
<proteinExistence type="inferred from homology"/>
<keyword evidence="2" id="KW-0378">Hydrolase</keyword>
<gene>
    <name evidence="4" type="ORF">SAMN05877842_1207</name>
</gene>
<dbReference type="AlphaFoldDB" id="A0A285URB0"/>
<sequence length="182" mass="21275">MKALLVIDVQNGIVNFGNFNKELSRIENIIKDFKKSNLPVIFMRHFDDDENSSLYRDSEGSELHSSLKEYADYVIEKQTPSSFFQTDLSNILEKYEVDHLFITGFQTEFCCMFTAITAFDRGYKVTFIEDATGTVNTEETYEMKGLDIRDFVGTVLHWSNVIEVFDYDEYIEHYKYENAPIK</sequence>
<evidence type="ECO:0000313" key="5">
    <source>
        <dbReference type="Proteomes" id="UP000219252"/>
    </source>
</evidence>
<dbReference type="Pfam" id="PF00857">
    <property type="entry name" value="Isochorismatase"/>
    <property type="match status" value="1"/>
</dbReference>
<dbReference type="InterPro" id="IPR036380">
    <property type="entry name" value="Isochorismatase-like_sf"/>
</dbReference>
<dbReference type="SUPFAM" id="SSF52499">
    <property type="entry name" value="Isochorismatase-like hydrolases"/>
    <property type="match status" value="1"/>
</dbReference>
<evidence type="ECO:0000259" key="3">
    <source>
        <dbReference type="Pfam" id="PF00857"/>
    </source>
</evidence>
<dbReference type="EMBL" id="OBQC01000020">
    <property type="protein sequence ID" value="SOC44400.1"/>
    <property type="molecule type" value="Genomic_DNA"/>
</dbReference>
<organism evidence="4 5">
    <name type="scientific">Ureibacillus acetophenoni</name>
    <dbReference type="NCBI Taxonomy" id="614649"/>
    <lineage>
        <taxon>Bacteria</taxon>
        <taxon>Bacillati</taxon>
        <taxon>Bacillota</taxon>
        <taxon>Bacilli</taxon>
        <taxon>Bacillales</taxon>
        <taxon>Caryophanaceae</taxon>
        <taxon>Ureibacillus</taxon>
    </lineage>
</organism>
<dbReference type="InterPro" id="IPR000868">
    <property type="entry name" value="Isochorismatase-like_dom"/>
</dbReference>
<comment type="similarity">
    <text evidence="1">Belongs to the isochorismatase family.</text>
</comment>
<dbReference type="RefSeq" id="WP_097151086.1">
    <property type="nucleotide sequence ID" value="NZ_OBQC01000020.1"/>
</dbReference>
<feature type="domain" description="Isochorismatase-like" evidence="3">
    <location>
        <begin position="3"/>
        <end position="155"/>
    </location>
</feature>
<dbReference type="GO" id="GO:0016787">
    <property type="term" value="F:hydrolase activity"/>
    <property type="evidence" value="ECO:0007669"/>
    <property type="project" value="UniProtKB-KW"/>
</dbReference>
<dbReference type="Gene3D" id="3.40.50.850">
    <property type="entry name" value="Isochorismatase-like"/>
    <property type="match status" value="1"/>
</dbReference>
<name>A0A285URB0_9BACL</name>
<dbReference type="Proteomes" id="UP000219252">
    <property type="component" value="Unassembled WGS sequence"/>
</dbReference>
<evidence type="ECO:0000256" key="1">
    <source>
        <dbReference type="ARBA" id="ARBA00006336"/>
    </source>
</evidence>
<keyword evidence="5" id="KW-1185">Reference proteome</keyword>
<evidence type="ECO:0000256" key="2">
    <source>
        <dbReference type="ARBA" id="ARBA00022801"/>
    </source>
</evidence>
<dbReference type="InterPro" id="IPR050272">
    <property type="entry name" value="Isochorismatase-like_hydrls"/>
</dbReference>
<protein>
    <submittedName>
        <fullName evidence="4">Nicotinamidase-related amidase</fullName>
    </submittedName>
</protein>